<dbReference type="GO" id="GO:0038023">
    <property type="term" value="F:signaling receptor activity"/>
    <property type="evidence" value="ECO:0007669"/>
    <property type="project" value="TreeGrafter"/>
</dbReference>
<protein>
    <submittedName>
        <fullName evidence="9">Protein toll-like</fullName>
    </submittedName>
</protein>
<evidence type="ECO:0000256" key="3">
    <source>
        <dbReference type="ARBA" id="ARBA00022729"/>
    </source>
</evidence>
<reference evidence="9" key="1">
    <citation type="submission" date="2025-08" db="UniProtKB">
        <authorList>
            <consortium name="RefSeq"/>
        </authorList>
    </citation>
    <scope>IDENTIFICATION</scope>
    <source>
        <strain evidence="9">15112-1751.03</strain>
        <tissue evidence="9">Whole Adult</tissue>
    </source>
</reference>
<evidence type="ECO:0000256" key="5">
    <source>
        <dbReference type="ARBA" id="ARBA00023136"/>
    </source>
</evidence>
<evidence type="ECO:0000256" key="2">
    <source>
        <dbReference type="ARBA" id="ARBA00022692"/>
    </source>
</evidence>
<dbReference type="PROSITE" id="PS50104">
    <property type="entry name" value="TIR"/>
    <property type="match status" value="1"/>
</dbReference>
<evidence type="ECO:0000259" key="7">
    <source>
        <dbReference type="PROSITE" id="PS50104"/>
    </source>
</evidence>
<dbReference type="PANTHER" id="PTHR24365">
    <property type="entry name" value="TOLL-LIKE RECEPTOR"/>
    <property type="match status" value="1"/>
</dbReference>
<sequence>MIPHFDWLRSETLQSNLEYLELTDETIKYTTWQYLTKFKKLTFICDSGVNSCELKVDINNRTCPKDCKCTLDREDMRFKIECNTSEYHQEVPELPIPIIGNTSLYFNNANLTTLPSYNLYGYPQVKELYLANNQLSHLAIDQLPENLTYLDIRNNSLQTIDKSVLEFLANRSRIIQILLSGNPWICHCENKHLIIFVKDSANKIVDRKNILCGDVKMGQMTNIFISSICNSLNDTLNMIIIGVSFGIIIVICTYLYYKELILMWLYERNLCVRCIAQAEPDNDLKYDAFLAFSHQDLEFVEEYVEKLERGPSQYQFYFYHRDWLIGECIPDCILRSIEDSKRIIILLTENFIKSSWGRFEFRSAIQATSTNKYKRLIVIVYPGIDINGLYIELRNYIKFNTYLTRDDPQFWRKLMFGMPHKEQTVHTCEESSL</sequence>
<evidence type="ECO:0000256" key="4">
    <source>
        <dbReference type="ARBA" id="ARBA00022989"/>
    </source>
</evidence>
<dbReference type="Pfam" id="PF13676">
    <property type="entry name" value="TIR_2"/>
    <property type="match status" value="1"/>
</dbReference>
<dbReference type="GO" id="GO:0045087">
    <property type="term" value="P:innate immune response"/>
    <property type="evidence" value="ECO:0007669"/>
    <property type="project" value="TreeGrafter"/>
</dbReference>
<feature type="domain" description="TIR" evidence="7">
    <location>
        <begin position="284"/>
        <end position="418"/>
    </location>
</feature>
<dbReference type="Proteomes" id="UP000515160">
    <property type="component" value="Chromosome 2R"/>
</dbReference>
<keyword evidence="2 6" id="KW-0812">Transmembrane</keyword>
<dbReference type="Gene3D" id="3.40.50.10140">
    <property type="entry name" value="Toll/interleukin-1 receptor homology (TIR) domain"/>
    <property type="match status" value="1"/>
</dbReference>
<dbReference type="GO" id="GO:0005886">
    <property type="term" value="C:plasma membrane"/>
    <property type="evidence" value="ECO:0007669"/>
    <property type="project" value="TreeGrafter"/>
</dbReference>
<dbReference type="InterPro" id="IPR000157">
    <property type="entry name" value="TIR_dom"/>
</dbReference>
<dbReference type="PANTHER" id="PTHR24365:SF541">
    <property type="entry name" value="PROTEIN TOLL-RELATED"/>
    <property type="match status" value="1"/>
</dbReference>
<dbReference type="RefSeq" id="XP_051862792.1">
    <property type="nucleotide sequence ID" value="XM_052006832.1"/>
</dbReference>
<dbReference type="InterPro" id="IPR032675">
    <property type="entry name" value="LRR_dom_sf"/>
</dbReference>
<dbReference type="Gene3D" id="3.80.10.10">
    <property type="entry name" value="Ribonuclease Inhibitor"/>
    <property type="match status" value="1"/>
</dbReference>
<organism evidence="8 9">
    <name type="scientific">Drosophila albomicans</name>
    <name type="common">Fruit fly</name>
    <dbReference type="NCBI Taxonomy" id="7291"/>
    <lineage>
        <taxon>Eukaryota</taxon>
        <taxon>Metazoa</taxon>
        <taxon>Ecdysozoa</taxon>
        <taxon>Arthropoda</taxon>
        <taxon>Hexapoda</taxon>
        <taxon>Insecta</taxon>
        <taxon>Pterygota</taxon>
        <taxon>Neoptera</taxon>
        <taxon>Endopterygota</taxon>
        <taxon>Diptera</taxon>
        <taxon>Brachycera</taxon>
        <taxon>Muscomorpha</taxon>
        <taxon>Ephydroidea</taxon>
        <taxon>Drosophilidae</taxon>
        <taxon>Drosophila</taxon>
    </lineage>
</organism>
<dbReference type="GO" id="GO:0007165">
    <property type="term" value="P:signal transduction"/>
    <property type="evidence" value="ECO:0007669"/>
    <property type="project" value="InterPro"/>
</dbReference>
<keyword evidence="5 6" id="KW-0472">Membrane</keyword>
<evidence type="ECO:0000256" key="6">
    <source>
        <dbReference type="SAM" id="Phobius"/>
    </source>
</evidence>
<keyword evidence="8" id="KW-1185">Reference proteome</keyword>
<evidence type="ECO:0000256" key="1">
    <source>
        <dbReference type="ARBA" id="ARBA00004167"/>
    </source>
</evidence>
<proteinExistence type="predicted"/>
<feature type="transmembrane region" description="Helical" evidence="6">
    <location>
        <begin position="236"/>
        <end position="257"/>
    </location>
</feature>
<accession>A0A9C6TAD8</accession>
<comment type="subcellular location">
    <subcellularLocation>
        <location evidence="1">Membrane</location>
        <topology evidence="1">Single-pass membrane protein</topology>
    </subcellularLocation>
</comment>
<gene>
    <name evidence="9" type="primary">LOC127565912</name>
</gene>
<evidence type="ECO:0000313" key="8">
    <source>
        <dbReference type="Proteomes" id="UP000515160"/>
    </source>
</evidence>
<dbReference type="OrthoDB" id="9985615at2759"/>
<keyword evidence="4 6" id="KW-1133">Transmembrane helix</keyword>
<dbReference type="AlphaFoldDB" id="A0A9C6TAD8"/>
<dbReference type="InterPro" id="IPR035897">
    <property type="entry name" value="Toll_tir_struct_dom_sf"/>
</dbReference>
<dbReference type="SMART" id="SM00255">
    <property type="entry name" value="TIR"/>
    <property type="match status" value="1"/>
</dbReference>
<dbReference type="GeneID" id="127565912"/>
<name>A0A9C6TAD8_DROAB</name>
<dbReference type="SUPFAM" id="SSF52058">
    <property type="entry name" value="L domain-like"/>
    <property type="match status" value="1"/>
</dbReference>
<dbReference type="PRINTS" id="PR01537">
    <property type="entry name" value="INTRLKN1R1F"/>
</dbReference>
<keyword evidence="3" id="KW-0732">Signal</keyword>
<dbReference type="SUPFAM" id="SSF52200">
    <property type="entry name" value="Toll/Interleukin receptor TIR domain"/>
    <property type="match status" value="1"/>
</dbReference>
<evidence type="ECO:0000313" key="9">
    <source>
        <dbReference type="RefSeq" id="XP_051862792.1"/>
    </source>
</evidence>